<keyword evidence="1" id="KW-0472">Membrane</keyword>
<dbReference type="EMBL" id="JBEAAL010000009">
    <property type="protein sequence ID" value="MEQ1406189.1"/>
    <property type="molecule type" value="Genomic_DNA"/>
</dbReference>
<comment type="caution">
    <text evidence="2">The sequence shown here is derived from an EMBL/GenBank/DDBJ whole genome shotgun (WGS) entry which is preliminary data.</text>
</comment>
<evidence type="ECO:0000256" key="1">
    <source>
        <dbReference type="SAM" id="Phobius"/>
    </source>
</evidence>
<evidence type="ECO:0000313" key="2">
    <source>
        <dbReference type="EMBL" id="MEQ1406189.1"/>
    </source>
</evidence>
<dbReference type="Proteomes" id="UP001496627">
    <property type="component" value="Unassembled WGS sequence"/>
</dbReference>
<keyword evidence="1" id="KW-0812">Transmembrane</keyword>
<accession>A0ABV0M5F2</accession>
<gene>
    <name evidence="2" type="ORF">ABK249_14715</name>
</gene>
<keyword evidence="1" id="KW-1133">Transmembrane helix</keyword>
<proteinExistence type="predicted"/>
<reference evidence="2 3" key="1">
    <citation type="submission" date="2024-05" db="EMBL/GenBank/DDBJ databases">
        <title>Neorhizobium sp. Rsf11, a plant growth promoting and heavy metal resistant PAH-degrader.</title>
        <authorList>
            <person name="Golubev S.N."/>
            <person name="Muratova A.Y."/>
            <person name="Markelova M.I."/>
        </authorList>
    </citation>
    <scope>NUCLEOTIDE SEQUENCE [LARGE SCALE GENOMIC DNA]</scope>
    <source>
        <strain evidence="2 3">Rsf11</strain>
    </source>
</reference>
<sequence>MGTPIRDTALLVVMTTIFAVLALNIAVPALVLSIMALSRWLVSSEIYPTEPRGKTA</sequence>
<name>A0ABV0M5F2_9HYPH</name>
<organism evidence="2 3">
    <name type="scientific">Neorhizobium phenanthreniclasticum</name>
    <dbReference type="NCBI Taxonomy" id="3157917"/>
    <lineage>
        <taxon>Bacteria</taxon>
        <taxon>Pseudomonadati</taxon>
        <taxon>Pseudomonadota</taxon>
        <taxon>Alphaproteobacteria</taxon>
        <taxon>Hyphomicrobiales</taxon>
        <taxon>Rhizobiaceae</taxon>
        <taxon>Rhizobium/Agrobacterium group</taxon>
        <taxon>Neorhizobium</taxon>
    </lineage>
</organism>
<feature type="transmembrane region" description="Helical" evidence="1">
    <location>
        <begin position="12"/>
        <end position="37"/>
    </location>
</feature>
<protein>
    <submittedName>
        <fullName evidence="2">Uncharacterized protein</fullName>
    </submittedName>
</protein>
<dbReference type="RefSeq" id="WP_210052457.1">
    <property type="nucleotide sequence ID" value="NZ_JBEAAL010000009.1"/>
</dbReference>
<evidence type="ECO:0000313" key="3">
    <source>
        <dbReference type="Proteomes" id="UP001496627"/>
    </source>
</evidence>
<keyword evidence="3" id="KW-1185">Reference proteome</keyword>